<dbReference type="SUPFAM" id="SSF50156">
    <property type="entry name" value="PDZ domain-like"/>
    <property type="match status" value="2"/>
</dbReference>
<comment type="subcellular location">
    <subcellularLocation>
        <location evidence="1">Periplasm</location>
    </subcellularLocation>
</comment>
<dbReference type="SMART" id="SM00228">
    <property type="entry name" value="PDZ"/>
    <property type="match status" value="2"/>
</dbReference>
<feature type="signal peptide" evidence="11">
    <location>
        <begin position="1"/>
        <end position="27"/>
    </location>
</feature>
<name>A0A4Z1CGV6_9RHOB</name>
<evidence type="ECO:0000256" key="2">
    <source>
        <dbReference type="ARBA" id="ARBA00022670"/>
    </source>
</evidence>
<dbReference type="EMBL" id="SRPG01000069">
    <property type="protein sequence ID" value="TGN61817.1"/>
    <property type="molecule type" value="Genomic_DNA"/>
</dbReference>
<proteinExistence type="predicted"/>
<dbReference type="GO" id="GO:0004252">
    <property type="term" value="F:serine-type endopeptidase activity"/>
    <property type="evidence" value="ECO:0007669"/>
    <property type="project" value="InterPro"/>
</dbReference>
<dbReference type="Gene3D" id="2.30.42.10">
    <property type="match status" value="2"/>
</dbReference>
<feature type="binding site" evidence="9">
    <location>
        <position position="108"/>
    </location>
    <ligand>
        <name>substrate</name>
    </ligand>
</feature>
<dbReference type="Pfam" id="PF13180">
    <property type="entry name" value="PDZ_2"/>
    <property type="match status" value="1"/>
</dbReference>
<dbReference type="SUPFAM" id="SSF50494">
    <property type="entry name" value="Trypsin-like serine proteases"/>
    <property type="match status" value="1"/>
</dbReference>
<evidence type="ECO:0000256" key="7">
    <source>
        <dbReference type="ARBA" id="ARBA00022825"/>
    </source>
</evidence>
<dbReference type="NCBIfam" id="TIGR02037">
    <property type="entry name" value="degP_htrA_DO"/>
    <property type="match status" value="1"/>
</dbReference>
<evidence type="ECO:0000256" key="6">
    <source>
        <dbReference type="ARBA" id="ARBA00022801"/>
    </source>
</evidence>
<keyword evidence="6" id="KW-0378">Hydrolase</keyword>
<dbReference type="CDD" id="cd10839">
    <property type="entry name" value="cpPDZ1_DegP-like"/>
    <property type="match status" value="1"/>
</dbReference>
<evidence type="ECO:0000256" key="5">
    <source>
        <dbReference type="ARBA" id="ARBA00022764"/>
    </source>
</evidence>
<keyword evidence="4" id="KW-0677">Repeat</keyword>
<keyword evidence="7" id="KW-0720">Serine protease</keyword>
<feature type="active site" description="Charge relay system" evidence="8">
    <location>
        <position position="138"/>
    </location>
</feature>
<evidence type="ECO:0000259" key="12">
    <source>
        <dbReference type="PROSITE" id="PS50106"/>
    </source>
</evidence>
<dbReference type="Proteomes" id="UP000297972">
    <property type="component" value="Unassembled WGS sequence"/>
</dbReference>
<evidence type="ECO:0000256" key="9">
    <source>
        <dbReference type="PIRSR" id="PIRSR611782-2"/>
    </source>
</evidence>
<evidence type="ECO:0000256" key="4">
    <source>
        <dbReference type="ARBA" id="ARBA00022737"/>
    </source>
</evidence>
<keyword evidence="5" id="KW-0574">Periplasm</keyword>
<dbReference type="Pfam" id="PF13365">
    <property type="entry name" value="Trypsin_2"/>
    <property type="match status" value="1"/>
</dbReference>
<dbReference type="InterPro" id="IPR011782">
    <property type="entry name" value="Pept_S1C_Do"/>
</dbReference>
<evidence type="ECO:0000256" key="8">
    <source>
        <dbReference type="PIRSR" id="PIRSR611782-1"/>
    </source>
</evidence>
<feature type="active site" description="Charge relay system" evidence="8">
    <location>
        <position position="212"/>
    </location>
</feature>
<feature type="chain" id="PRO_5038536082" evidence="11">
    <location>
        <begin position="28"/>
        <end position="474"/>
    </location>
</feature>
<feature type="region of interest" description="Disordered" evidence="10">
    <location>
        <begin position="358"/>
        <end position="377"/>
    </location>
</feature>
<dbReference type="InterPro" id="IPR041489">
    <property type="entry name" value="PDZ_6"/>
</dbReference>
<dbReference type="GO" id="GO:0042597">
    <property type="term" value="C:periplasmic space"/>
    <property type="evidence" value="ECO:0007669"/>
    <property type="project" value="UniProtKB-SubCell"/>
</dbReference>
<feature type="binding site" evidence="9">
    <location>
        <begin position="210"/>
        <end position="212"/>
    </location>
    <ligand>
        <name>substrate</name>
    </ligand>
</feature>
<dbReference type="InterPro" id="IPR001478">
    <property type="entry name" value="PDZ"/>
</dbReference>
<dbReference type="OrthoDB" id="9758917at2"/>
<evidence type="ECO:0000256" key="1">
    <source>
        <dbReference type="ARBA" id="ARBA00004418"/>
    </source>
</evidence>
<evidence type="ECO:0000256" key="3">
    <source>
        <dbReference type="ARBA" id="ARBA00022729"/>
    </source>
</evidence>
<keyword evidence="2" id="KW-0645">Protease</keyword>
<evidence type="ECO:0000256" key="10">
    <source>
        <dbReference type="SAM" id="MobiDB-lite"/>
    </source>
</evidence>
<dbReference type="PANTHER" id="PTHR43343:SF3">
    <property type="entry name" value="PROTEASE DO-LIKE 8, CHLOROPLASTIC"/>
    <property type="match status" value="1"/>
</dbReference>
<dbReference type="PANTHER" id="PTHR43343">
    <property type="entry name" value="PEPTIDASE S12"/>
    <property type="match status" value="1"/>
</dbReference>
<gene>
    <name evidence="13" type="ORF">E4L95_09030</name>
</gene>
<reference evidence="13 14" key="1">
    <citation type="submission" date="2019-03" db="EMBL/GenBank/DDBJ databases">
        <authorList>
            <person name="Li J."/>
        </authorList>
    </citation>
    <scope>NUCLEOTIDE SEQUENCE [LARGE SCALE GENOMIC DNA]</scope>
    <source>
        <strain evidence="13 14">3058</strain>
    </source>
</reference>
<keyword evidence="14" id="KW-1185">Reference proteome</keyword>
<dbReference type="PROSITE" id="PS50106">
    <property type="entry name" value="PDZ"/>
    <property type="match status" value="2"/>
</dbReference>
<feature type="binding site" evidence="9">
    <location>
        <position position="138"/>
    </location>
    <ligand>
        <name>substrate</name>
    </ligand>
</feature>
<protein>
    <submittedName>
        <fullName evidence="13">Do family serine endopeptidase</fullName>
    </submittedName>
</protein>
<evidence type="ECO:0000313" key="14">
    <source>
        <dbReference type="Proteomes" id="UP000297972"/>
    </source>
</evidence>
<feature type="domain" description="PDZ" evidence="12">
    <location>
        <begin position="383"/>
        <end position="434"/>
    </location>
</feature>
<dbReference type="Gene3D" id="2.40.10.120">
    <property type="match status" value="1"/>
</dbReference>
<dbReference type="InterPro" id="IPR009003">
    <property type="entry name" value="Peptidase_S1_PA"/>
</dbReference>
<sequence>MTLPLLRNAVSAFALVSVFAPVTPALAQDTGETPNAFSTPQGFSDIVAAKSPAVVGIAATGVVGPPPRMREMPPLPFGIPQPQEPRQGTAMGSGFIVDDDGHVVTNNHVVEGASEIEILLQDGERREASVVGTDPATDLAVLKLQDVSGLSTVSWGDSDAMQPGAWTIAIGSPFGLGGTVTVGVLSATSRDIRSGPYDDFLQTDASINSGNSGGPLFNASGDVIGVNTAIFSPSGGNVGIGFAVPASTAQEVVAQLIASGSVQRGFIGVGLQAIDNSLADALGLENTSGAIVANVEPGSPAASAGLQEGDVLLSLEGEQIEDPRSLTRRVAGIAPDTTVSFTVQRDGETQTVDLTLAQREDSQSAGGNDVPAAGTDQPMGVGLTTIPEAMRRQLGLNEGLGIMVQTVIPGSAAAAAGLTQGDIITSAAGADVTNPQDLINAWNTALESDVPLLVRVLRSGGALFVAIDPAEASE</sequence>
<dbReference type="RefSeq" id="WP_135817338.1">
    <property type="nucleotide sequence ID" value="NZ_SRPG01000069.1"/>
</dbReference>
<dbReference type="GO" id="GO:0006508">
    <property type="term" value="P:proteolysis"/>
    <property type="evidence" value="ECO:0007669"/>
    <property type="project" value="UniProtKB-KW"/>
</dbReference>
<feature type="domain" description="PDZ" evidence="12">
    <location>
        <begin position="268"/>
        <end position="322"/>
    </location>
</feature>
<keyword evidence="3 11" id="KW-0732">Signal</keyword>
<evidence type="ECO:0000313" key="13">
    <source>
        <dbReference type="EMBL" id="TGN61817.1"/>
    </source>
</evidence>
<feature type="active site" description="Charge relay system" evidence="8">
    <location>
        <position position="108"/>
    </location>
</feature>
<organism evidence="13 14">
    <name type="scientific">Paracoccus liaowanqingii</name>
    <dbReference type="NCBI Taxonomy" id="2560053"/>
    <lineage>
        <taxon>Bacteria</taxon>
        <taxon>Pseudomonadati</taxon>
        <taxon>Pseudomonadota</taxon>
        <taxon>Alphaproteobacteria</taxon>
        <taxon>Rhodobacterales</taxon>
        <taxon>Paracoccaceae</taxon>
        <taxon>Paracoccus</taxon>
    </lineage>
</organism>
<dbReference type="Pfam" id="PF17820">
    <property type="entry name" value="PDZ_6"/>
    <property type="match status" value="1"/>
</dbReference>
<dbReference type="InterPro" id="IPR001940">
    <property type="entry name" value="Peptidase_S1C"/>
</dbReference>
<accession>A0A4Z1CGV6</accession>
<dbReference type="InterPro" id="IPR051201">
    <property type="entry name" value="Chloro_Bact_Ser_Proteases"/>
</dbReference>
<dbReference type="InterPro" id="IPR036034">
    <property type="entry name" value="PDZ_sf"/>
</dbReference>
<dbReference type="PRINTS" id="PR00834">
    <property type="entry name" value="PROTEASES2C"/>
</dbReference>
<evidence type="ECO:0000256" key="11">
    <source>
        <dbReference type="SAM" id="SignalP"/>
    </source>
</evidence>
<comment type="caution">
    <text evidence="13">The sequence shown here is derived from an EMBL/GenBank/DDBJ whole genome shotgun (WGS) entry which is preliminary data.</text>
</comment>
<dbReference type="AlphaFoldDB" id="A0A4Z1CGV6"/>